<evidence type="ECO:0000256" key="2">
    <source>
        <dbReference type="ARBA" id="ARBA00005679"/>
    </source>
</evidence>
<comment type="similarity">
    <text evidence="2">Belongs to the GILT family.</text>
</comment>
<keyword evidence="4 6" id="KW-0732">Signal</keyword>
<dbReference type="Proteomes" id="UP001417504">
    <property type="component" value="Unassembled WGS sequence"/>
</dbReference>
<keyword evidence="5" id="KW-0325">Glycoprotein</keyword>
<dbReference type="EMBL" id="JBBNAE010000005">
    <property type="protein sequence ID" value="KAK9124603.1"/>
    <property type="molecule type" value="Genomic_DNA"/>
</dbReference>
<feature type="signal peptide" evidence="6">
    <location>
        <begin position="1"/>
        <end position="17"/>
    </location>
</feature>
<comment type="caution">
    <text evidence="7">The sequence shown here is derived from an EMBL/GenBank/DDBJ whole genome shotgun (WGS) entry which is preliminary data.</text>
</comment>
<dbReference type="PANTHER" id="PTHR13234">
    <property type="entry name" value="GAMMA-INTERFERON INDUCIBLE LYSOSOMAL THIOL REDUCTASE GILT"/>
    <property type="match status" value="1"/>
</dbReference>
<evidence type="ECO:0000313" key="8">
    <source>
        <dbReference type="Proteomes" id="UP001417504"/>
    </source>
</evidence>
<sequence length="217" mass="24120">MGHHRFVYLFLLSYVSCLICSPSSPSSVTAKNVSLSLYYETLCPYSADLIVNGFSKIFDNGLIDIVDLKLVPYGNTRVGSDGSMTCLHGPYECLLNTVEACVLHSWPDLTTHFTFIHCVESLALEGKQRGWDSCFKETGMESTPILDCVGSGLGAKLELQFAAETNALEPPQEYVPWVVVDGQPLYWANNCTHYVRLCKLHYIRLQGTQRCCSAEAM</sequence>
<reference evidence="7 8" key="1">
    <citation type="submission" date="2024-01" db="EMBL/GenBank/DDBJ databases">
        <title>Genome assemblies of Stephania.</title>
        <authorList>
            <person name="Yang L."/>
        </authorList>
    </citation>
    <scope>NUCLEOTIDE SEQUENCE [LARGE SCALE GENOMIC DNA]</scope>
    <source>
        <strain evidence="7">QJT</strain>
        <tissue evidence="7">Leaf</tissue>
    </source>
</reference>
<dbReference type="PANTHER" id="PTHR13234:SF8">
    <property type="entry name" value="GAMMA-INTERFERON-INDUCIBLE LYSOSOMAL THIOL REDUCTASE"/>
    <property type="match status" value="1"/>
</dbReference>
<accession>A0AAP0IZG4</accession>
<dbReference type="InterPro" id="IPR004911">
    <property type="entry name" value="Interferon-induced_GILT"/>
</dbReference>
<dbReference type="GO" id="GO:0005576">
    <property type="term" value="C:extracellular region"/>
    <property type="evidence" value="ECO:0007669"/>
    <property type="project" value="UniProtKB-SubCell"/>
</dbReference>
<evidence type="ECO:0008006" key="9">
    <source>
        <dbReference type="Google" id="ProtNLM"/>
    </source>
</evidence>
<gene>
    <name evidence="7" type="ORF">Sjap_014205</name>
</gene>
<evidence type="ECO:0000256" key="5">
    <source>
        <dbReference type="ARBA" id="ARBA00023180"/>
    </source>
</evidence>
<keyword evidence="8" id="KW-1185">Reference proteome</keyword>
<proteinExistence type="inferred from homology"/>
<evidence type="ECO:0000256" key="6">
    <source>
        <dbReference type="SAM" id="SignalP"/>
    </source>
</evidence>
<feature type="chain" id="PRO_5043038773" description="Gamma-interferon-inducible lysosomal thiol reductase" evidence="6">
    <location>
        <begin position="18"/>
        <end position="217"/>
    </location>
</feature>
<protein>
    <recommendedName>
        <fullName evidence="9">Gamma-interferon-inducible lysosomal thiol reductase</fullName>
    </recommendedName>
</protein>
<name>A0AAP0IZG4_9MAGN</name>
<evidence type="ECO:0000256" key="4">
    <source>
        <dbReference type="ARBA" id="ARBA00022729"/>
    </source>
</evidence>
<comment type="subcellular location">
    <subcellularLocation>
        <location evidence="1">Secreted</location>
    </subcellularLocation>
</comment>
<dbReference type="Pfam" id="PF03227">
    <property type="entry name" value="GILT"/>
    <property type="match status" value="1"/>
</dbReference>
<dbReference type="AlphaFoldDB" id="A0AAP0IZG4"/>
<organism evidence="7 8">
    <name type="scientific">Stephania japonica</name>
    <dbReference type="NCBI Taxonomy" id="461633"/>
    <lineage>
        <taxon>Eukaryota</taxon>
        <taxon>Viridiplantae</taxon>
        <taxon>Streptophyta</taxon>
        <taxon>Embryophyta</taxon>
        <taxon>Tracheophyta</taxon>
        <taxon>Spermatophyta</taxon>
        <taxon>Magnoliopsida</taxon>
        <taxon>Ranunculales</taxon>
        <taxon>Menispermaceae</taxon>
        <taxon>Menispermoideae</taxon>
        <taxon>Cissampelideae</taxon>
        <taxon>Stephania</taxon>
    </lineage>
</organism>
<evidence type="ECO:0000313" key="7">
    <source>
        <dbReference type="EMBL" id="KAK9124603.1"/>
    </source>
</evidence>
<evidence type="ECO:0000256" key="1">
    <source>
        <dbReference type="ARBA" id="ARBA00004613"/>
    </source>
</evidence>
<keyword evidence="3" id="KW-0964">Secreted</keyword>
<dbReference type="GO" id="GO:0016671">
    <property type="term" value="F:oxidoreductase activity, acting on a sulfur group of donors, disulfide as acceptor"/>
    <property type="evidence" value="ECO:0007669"/>
    <property type="project" value="InterPro"/>
</dbReference>
<evidence type="ECO:0000256" key="3">
    <source>
        <dbReference type="ARBA" id="ARBA00022525"/>
    </source>
</evidence>